<evidence type="ECO:0000256" key="6">
    <source>
        <dbReference type="ARBA" id="ARBA00023040"/>
    </source>
</evidence>
<dbReference type="PANTHER" id="PTHR28097:SF1">
    <property type="entry name" value="PHEROMONE A FACTOR RECEPTOR"/>
    <property type="match status" value="1"/>
</dbReference>
<evidence type="ECO:0000256" key="2">
    <source>
        <dbReference type="ARBA" id="ARBA00011085"/>
    </source>
</evidence>
<dbReference type="PRINTS" id="PR00899">
    <property type="entry name" value="GPCRSTE3"/>
</dbReference>
<evidence type="ECO:0000256" key="11">
    <source>
        <dbReference type="SAM" id="Phobius"/>
    </source>
</evidence>
<evidence type="ECO:0000256" key="4">
    <source>
        <dbReference type="ARBA" id="ARBA00022692"/>
    </source>
</evidence>
<evidence type="ECO:0000256" key="8">
    <source>
        <dbReference type="ARBA" id="ARBA00023170"/>
    </source>
</evidence>
<keyword evidence="13" id="KW-1185">Reference proteome</keyword>
<feature type="compositionally biased region" description="Pro residues" evidence="10">
    <location>
        <begin position="340"/>
        <end position="355"/>
    </location>
</feature>
<evidence type="ECO:0000256" key="7">
    <source>
        <dbReference type="ARBA" id="ARBA00023136"/>
    </source>
</evidence>
<evidence type="ECO:0000313" key="13">
    <source>
        <dbReference type="Proteomes" id="UP001362999"/>
    </source>
</evidence>
<dbReference type="Proteomes" id="UP001362999">
    <property type="component" value="Unassembled WGS sequence"/>
</dbReference>
<feature type="transmembrane region" description="Helical" evidence="11">
    <location>
        <begin position="266"/>
        <end position="285"/>
    </location>
</feature>
<keyword evidence="4 11" id="KW-0812">Transmembrane</keyword>
<feature type="transmembrane region" description="Helical" evidence="11">
    <location>
        <begin position="31"/>
        <end position="52"/>
    </location>
</feature>
<comment type="subcellular location">
    <subcellularLocation>
        <location evidence="1">Membrane</location>
        <topology evidence="1">Multi-pass membrane protein</topology>
    </subcellularLocation>
</comment>
<feature type="transmembrane region" description="Helical" evidence="11">
    <location>
        <begin position="6"/>
        <end position="24"/>
    </location>
</feature>
<keyword evidence="3" id="KW-0589">Pheromone response</keyword>
<dbReference type="InterPro" id="IPR001499">
    <property type="entry name" value="GPCR_STE3"/>
</dbReference>
<protein>
    <submittedName>
        <fullName evidence="12">Pheromone B beta 1 receptor</fullName>
    </submittedName>
</protein>
<dbReference type="PANTHER" id="PTHR28097">
    <property type="entry name" value="PHEROMONE A FACTOR RECEPTOR"/>
    <property type="match status" value="1"/>
</dbReference>
<name>A0AAV9ZX68_9AGAR</name>
<evidence type="ECO:0000313" key="12">
    <source>
        <dbReference type="EMBL" id="KAK6995739.1"/>
    </source>
</evidence>
<accession>A0AAV9ZX68</accession>
<proteinExistence type="inferred from homology"/>
<dbReference type="GO" id="GO:0000750">
    <property type="term" value="P:pheromone-dependent signal transduction involved in conjugation with cellular fusion"/>
    <property type="evidence" value="ECO:0007669"/>
    <property type="project" value="TreeGrafter"/>
</dbReference>
<keyword evidence="7 11" id="KW-0472">Membrane</keyword>
<gene>
    <name evidence="12" type="ORF">R3P38DRAFT_3407559</name>
</gene>
<keyword evidence="6" id="KW-0297">G-protein coupled receptor</keyword>
<evidence type="ECO:0000256" key="3">
    <source>
        <dbReference type="ARBA" id="ARBA00022507"/>
    </source>
</evidence>
<dbReference type="GO" id="GO:0004933">
    <property type="term" value="F:mating-type a-factor pheromone receptor activity"/>
    <property type="evidence" value="ECO:0007669"/>
    <property type="project" value="InterPro"/>
</dbReference>
<comment type="caution">
    <text evidence="12">The sequence shown here is derived from an EMBL/GenBank/DDBJ whole genome shotgun (WGS) entry which is preliminary data.</text>
</comment>
<feature type="transmembrane region" description="Helical" evidence="11">
    <location>
        <begin position="150"/>
        <end position="174"/>
    </location>
</feature>
<sequence length="506" mass="56492">MHPELAPVAFIAAFSLFLALPWHWRARNVATLSIIAWLFVSNIIFAVDAVIWADNVRIVGVAWCDITVKLMIGGNFALPAACLCICIHLEQVSSVRIARVTARDKKRRQIFEACMCFGLPVFFMAIHYIVQGHRFDILQDYGCRPSTYFSIPSIFMVWIPPMLMATASLVYAALALRHFVLRRITFAAHLSANHSALTTSRYMRLILMSILQMTWTLGLTIFTLWFTTVSIPLRPYDSWVDVHSNFSRIDQYPNLFTAEVILTSRYALWWMTPASTFLFVAFFAFGNEATEEYKKLFRWIRVNIFRFRPSSTSTQQGKNIAAPPKFQGGISLASFDSKPLPSPPPSGLNAPPLPPHHNAYAYPYPVPAPKYSEHEPGTDNDTDVYSIASTSSVGPALSYQRHPADSVRGADDDDRDDDGLDDLPDTPSTLGRAPEPDTPSAYSMHSSTTTSTRPVVPPGDLHTHTRASPPFARNLTGDAASMARPYTYPSLDASYRELEFPIGQAV</sequence>
<keyword evidence="9" id="KW-0807">Transducer</keyword>
<evidence type="ECO:0000256" key="9">
    <source>
        <dbReference type="ARBA" id="ARBA00023224"/>
    </source>
</evidence>
<keyword evidence="8 12" id="KW-0675">Receptor</keyword>
<keyword evidence="5 11" id="KW-1133">Transmembrane helix</keyword>
<evidence type="ECO:0000256" key="5">
    <source>
        <dbReference type="ARBA" id="ARBA00022989"/>
    </source>
</evidence>
<organism evidence="12 13">
    <name type="scientific">Favolaschia claudopus</name>
    <dbReference type="NCBI Taxonomy" id="2862362"/>
    <lineage>
        <taxon>Eukaryota</taxon>
        <taxon>Fungi</taxon>
        <taxon>Dikarya</taxon>
        <taxon>Basidiomycota</taxon>
        <taxon>Agaricomycotina</taxon>
        <taxon>Agaricomycetes</taxon>
        <taxon>Agaricomycetidae</taxon>
        <taxon>Agaricales</taxon>
        <taxon>Marasmiineae</taxon>
        <taxon>Mycenaceae</taxon>
        <taxon>Favolaschia</taxon>
    </lineage>
</organism>
<feature type="compositionally biased region" description="Acidic residues" evidence="10">
    <location>
        <begin position="411"/>
        <end position="424"/>
    </location>
</feature>
<feature type="region of interest" description="Disordered" evidence="10">
    <location>
        <begin position="333"/>
        <end position="476"/>
    </location>
</feature>
<dbReference type="EMBL" id="JAWWNJ010000101">
    <property type="protein sequence ID" value="KAK6995739.1"/>
    <property type="molecule type" value="Genomic_DNA"/>
</dbReference>
<feature type="transmembrane region" description="Helical" evidence="11">
    <location>
        <begin position="110"/>
        <end position="130"/>
    </location>
</feature>
<dbReference type="AlphaFoldDB" id="A0AAV9ZX68"/>
<dbReference type="PRINTS" id="PR00900">
    <property type="entry name" value="PHEROMONEAR"/>
</dbReference>
<evidence type="ECO:0000256" key="10">
    <source>
        <dbReference type="SAM" id="MobiDB-lite"/>
    </source>
</evidence>
<dbReference type="GO" id="GO:0005886">
    <property type="term" value="C:plasma membrane"/>
    <property type="evidence" value="ECO:0007669"/>
    <property type="project" value="TreeGrafter"/>
</dbReference>
<comment type="similarity">
    <text evidence="2">Belongs to the G-protein coupled receptor 4 family.</text>
</comment>
<feature type="transmembrane region" description="Helical" evidence="11">
    <location>
        <begin position="72"/>
        <end position="89"/>
    </location>
</feature>
<feature type="transmembrane region" description="Helical" evidence="11">
    <location>
        <begin position="205"/>
        <end position="226"/>
    </location>
</feature>
<dbReference type="InterPro" id="IPR001546">
    <property type="entry name" value="GPCR_Pheromne_A_rcpt"/>
</dbReference>
<reference evidence="12 13" key="1">
    <citation type="journal article" date="2024" name="J Genomics">
        <title>Draft genome sequencing and assembly of Favolaschia claudopus CIRM-BRFM 2984 isolated from oak limbs.</title>
        <authorList>
            <person name="Navarro D."/>
            <person name="Drula E."/>
            <person name="Chaduli D."/>
            <person name="Cazenave R."/>
            <person name="Ahrendt S."/>
            <person name="Wang J."/>
            <person name="Lipzen A."/>
            <person name="Daum C."/>
            <person name="Barry K."/>
            <person name="Grigoriev I.V."/>
            <person name="Favel A."/>
            <person name="Rosso M.N."/>
            <person name="Martin F."/>
        </authorList>
    </citation>
    <scope>NUCLEOTIDE SEQUENCE [LARGE SCALE GENOMIC DNA]</scope>
    <source>
        <strain evidence="12 13">CIRM-BRFM 2984</strain>
    </source>
</reference>
<dbReference type="Pfam" id="PF02076">
    <property type="entry name" value="STE3"/>
    <property type="match status" value="1"/>
</dbReference>
<evidence type="ECO:0000256" key="1">
    <source>
        <dbReference type="ARBA" id="ARBA00004141"/>
    </source>
</evidence>
<dbReference type="CDD" id="cd14966">
    <property type="entry name" value="7tmD_STE3"/>
    <property type="match status" value="1"/>
</dbReference>